<evidence type="ECO:0000313" key="3">
    <source>
        <dbReference type="Proteomes" id="UP000285326"/>
    </source>
</evidence>
<dbReference type="AlphaFoldDB" id="A0A420IU36"/>
<protein>
    <recommendedName>
        <fullName evidence="1">MADS-box domain-containing protein</fullName>
    </recommendedName>
</protein>
<sequence length="617" mass="71512">MPENLPNGPELWKARRLTPVVFENIQRTMKTFLAVGIFMGYRPTTVKYIRIYIHTCANVDIVETAFAVTHTVLIMDSLPLELLWQILSWDIRMCRYEKNTILPMRLVCHAFDMALKPYIFKTIQLEFSRFLKSNSTYRLDKGMDFDRLRSVGSLTEALYLDLMVVRDPEEIEKLDNVFHDVIDRLPEMGPLLGSLGRYCMGAASFDEKDFRSVLEKVLLWTPNMHRVKLNLPFQVVGQKSRTATLLLATTLECLAKRGVEHQGLQKLVVDHLSDTSLIDICNNPMDLSNAITVFSSILELCVSIKRQESDTNRQETFNRHLWFLFRKASALRSLCLVGWNVKRDIHTRRHCHGVTANLWNMRSLPFSISDTSWDYLRYLELKRVDILPFRFLELMKHVKNSLKELYLVEVYLKVRHLEDGEVTGLWIGKTKNNKLESSIWLAEELRNMEGLRLNILRATGLGYDEFTPDISTINSSLDLIDPLKLDRSFDMRFVDAVTLGSDQTALKSNRGNEPSSIHSISSVTDRCNTDLIKTSTSQCEKKEIYDPNPRKRKDYDAETYQLSRNTTSYFKRCIDGWFFNHNEQALRELQGIVTVADRGMTMLSNEIHRARYDDGDF</sequence>
<feature type="domain" description="MADS-box" evidence="1">
    <location>
        <begin position="302"/>
        <end position="335"/>
    </location>
</feature>
<accession>A0A420IU36</accession>
<proteinExistence type="predicted"/>
<dbReference type="InterPro" id="IPR002100">
    <property type="entry name" value="TF_MADSbox"/>
</dbReference>
<dbReference type="Proteomes" id="UP000285326">
    <property type="component" value="Unassembled WGS sequence"/>
</dbReference>
<dbReference type="PROSITE" id="PS50066">
    <property type="entry name" value="MADS_BOX_2"/>
    <property type="match status" value="1"/>
</dbReference>
<gene>
    <name evidence="2" type="ORF">GcM1_214021</name>
</gene>
<evidence type="ECO:0000259" key="1">
    <source>
        <dbReference type="PROSITE" id="PS50066"/>
    </source>
</evidence>
<reference evidence="2 3" key="1">
    <citation type="journal article" date="2018" name="BMC Genomics">
        <title>Comparative genome analyses reveal sequence features reflecting distinct modes of host-adaptation between dicot and monocot powdery mildew.</title>
        <authorList>
            <person name="Wu Y."/>
            <person name="Ma X."/>
            <person name="Pan Z."/>
            <person name="Kale S.D."/>
            <person name="Song Y."/>
            <person name="King H."/>
            <person name="Zhang Q."/>
            <person name="Presley C."/>
            <person name="Deng X."/>
            <person name="Wei C.I."/>
            <person name="Xiao S."/>
        </authorList>
    </citation>
    <scope>NUCLEOTIDE SEQUENCE [LARGE SCALE GENOMIC DNA]</scope>
    <source>
        <strain evidence="2">UMSG1</strain>
    </source>
</reference>
<dbReference type="EMBL" id="MCBS01021471">
    <property type="protein sequence ID" value="RKF78052.1"/>
    <property type="molecule type" value="Genomic_DNA"/>
</dbReference>
<evidence type="ECO:0000313" key="2">
    <source>
        <dbReference type="EMBL" id="RKF78052.1"/>
    </source>
</evidence>
<comment type="caution">
    <text evidence="2">The sequence shown here is derived from an EMBL/GenBank/DDBJ whole genome shotgun (WGS) entry which is preliminary data.</text>
</comment>
<organism evidence="2 3">
    <name type="scientific">Golovinomyces cichoracearum</name>
    <dbReference type="NCBI Taxonomy" id="62708"/>
    <lineage>
        <taxon>Eukaryota</taxon>
        <taxon>Fungi</taxon>
        <taxon>Dikarya</taxon>
        <taxon>Ascomycota</taxon>
        <taxon>Pezizomycotina</taxon>
        <taxon>Leotiomycetes</taxon>
        <taxon>Erysiphales</taxon>
        <taxon>Erysiphaceae</taxon>
        <taxon>Golovinomyces</taxon>
    </lineage>
</organism>
<dbReference type="GO" id="GO:0046983">
    <property type="term" value="F:protein dimerization activity"/>
    <property type="evidence" value="ECO:0007669"/>
    <property type="project" value="InterPro"/>
</dbReference>
<dbReference type="GO" id="GO:0003677">
    <property type="term" value="F:DNA binding"/>
    <property type="evidence" value="ECO:0007669"/>
    <property type="project" value="InterPro"/>
</dbReference>
<name>A0A420IU36_9PEZI</name>